<evidence type="ECO:0000313" key="5">
    <source>
        <dbReference type="Proteomes" id="UP000265703"/>
    </source>
</evidence>
<dbReference type="Pfam" id="PF24681">
    <property type="entry name" value="Kelch_KLHDC2_KLHL20_DRC7"/>
    <property type="match status" value="1"/>
</dbReference>
<dbReference type="PANTHER" id="PTHR46093">
    <property type="entry name" value="ACYL-COA-BINDING DOMAIN-CONTAINING PROTEIN 5"/>
    <property type="match status" value="1"/>
</dbReference>
<evidence type="ECO:0000256" key="2">
    <source>
        <dbReference type="ARBA" id="ARBA00022737"/>
    </source>
</evidence>
<dbReference type="Gene3D" id="2.120.10.80">
    <property type="entry name" value="Kelch-type beta propeller"/>
    <property type="match status" value="1"/>
</dbReference>
<evidence type="ECO:0008006" key="6">
    <source>
        <dbReference type="Google" id="ProtNLM"/>
    </source>
</evidence>
<proteinExistence type="predicted"/>
<dbReference type="STRING" id="658196.A0A397SJK2"/>
<keyword evidence="5" id="KW-1185">Reference proteome</keyword>
<organism evidence="4 5">
    <name type="scientific">Glomus cerebriforme</name>
    <dbReference type="NCBI Taxonomy" id="658196"/>
    <lineage>
        <taxon>Eukaryota</taxon>
        <taxon>Fungi</taxon>
        <taxon>Fungi incertae sedis</taxon>
        <taxon>Mucoromycota</taxon>
        <taxon>Glomeromycotina</taxon>
        <taxon>Glomeromycetes</taxon>
        <taxon>Glomerales</taxon>
        <taxon>Glomeraceae</taxon>
        <taxon>Glomus</taxon>
    </lineage>
</organism>
<comment type="caution">
    <text evidence="4">The sequence shown here is derived from an EMBL/GenBank/DDBJ whole genome shotgun (WGS) entry which is preliminary data.</text>
</comment>
<dbReference type="InterPro" id="IPR015915">
    <property type="entry name" value="Kelch-typ_b-propeller"/>
</dbReference>
<dbReference type="AlphaFoldDB" id="A0A397SJK2"/>
<feature type="chain" id="PRO_5017480980" description="Galactose oxidase" evidence="3">
    <location>
        <begin position="22"/>
        <end position="244"/>
    </location>
</feature>
<dbReference type="OrthoDB" id="2442307at2759"/>
<accession>A0A397SJK2</accession>
<keyword evidence="3" id="KW-0732">Signal</keyword>
<name>A0A397SJK2_9GLOM</name>
<protein>
    <recommendedName>
        <fullName evidence="6">Galactose oxidase</fullName>
    </recommendedName>
</protein>
<evidence type="ECO:0000256" key="3">
    <source>
        <dbReference type="SAM" id="SignalP"/>
    </source>
</evidence>
<evidence type="ECO:0000256" key="1">
    <source>
        <dbReference type="ARBA" id="ARBA00022441"/>
    </source>
</evidence>
<feature type="signal peptide" evidence="3">
    <location>
        <begin position="1"/>
        <end position="21"/>
    </location>
</feature>
<sequence length="244" mass="27055">MSHKSYMILWIFFQLLVEINCQMTPFKPMPRDLHTATVIDNKLYILGGNSDVKGSTVGKDFFYLDVSVTFNTQNLLWKDLSTINSVPSHYGATSVGGGKNNNTLFLYGGATTDPTAALVYTYDPQSNTWSTPKIIGINTTRKRTMTGIRNNVGKYTINLNWGEGSLISAPTPRTSYGAILLSNNNIVYAGGYNAVELGFNQVYIYDTINDSWNIKATSGKIPSNRDGFSAVLGMYLNTRNNNYF</sequence>
<keyword evidence="1" id="KW-0880">Kelch repeat</keyword>
<dbReference type="PANTHER" id="PTHR46093:SF18">
    <property type="entry name" value="FIBRONECTIN TYPE-III DOMAIN-CONTAINING PROTEIN"/>
    <property type="match status" value="1"/>
</dbReference>
<keyword evidence="2" id="KW-0677">Repeat</keyword>
<dbReference type="SUPFAM" id="SSF117281">
    <property type="entry name" value="Kelch motif"/>
    <property type="match status" value="2"/>
</dbReference>
<dbReference type="EMBL" id="QKYT01000513">
    <property type="protein sequence ID" value="RIA84167.1"/>
    <property type="molecule type" value="Genomic_DNA"/>
</dbReference>
<reference evidence="4 5" key="1">
    <citation type="submission" date="2018-06" db="EMBL/GenBank/DDBJ databases">
        <title>Comparative genomics reveals the genomic features of Rhizophagus irregularis, R. cerebriforme, R. diaphanum and Gigaspora rosea, and their symbiotic lifestyle signature.</title>
        <authorList>
            <person name="Morin E."/>
            <person name="San Clemente H."/>
            <person name="Chen E.C.H."/>
            <person name="De La Providencia I."/>
            <person name="Hainaut M."/>
            <person name="Kuo A."/>
            <person name="Kohler A."/>
            <person name="Murat C."/>
            <person name="Tang N."/>
            <person name="Roy S."/>
            <person name="Loubradou J."/>
            <person name="Henrissat B."/>
            <person name="Grigoriev I.V."/>
            <person name="Corradi N."/>
            <person name="Roux C."/>
            <person name="Martin F.M."/>
        </authorList>
    </citation>
    <scope>NUCLEOTIDE SEQUENCE [LARGE SCALE GENOMIC DNA]</scope>
    <source>
        <strain evidence="4 5">DAOM 227022</strain>
    </source>
</reference>
<gene>
    <name evidence="4" type="ORF">C1645_832675</name>
</gene>
<dbReference type="Proteomes" id="UP000265703">
    <property type="component" value="Unassembled WGS sequence"/>
</dbReference>
<evidence type="ECO:0000313" key="4">
    <source>
        <dbReference type="EMBL" id="RIA84167.1"/>
    </source>
</evidence>